<dbReference type="InterPro" id="IPR046796">
    <property type="entry name" value="Transposase_32_dom"/>
</dbReference>
<name>A0A484KDS5_9ASTE</name>
<keyword evidence="4" id="KW-1185">Reference proteome</keyword>
<organism evidence="3 4">
    <name type="scientific">Cuscuta campestris</name>
    <dbReference type="NCBI Taxonomy" id="132261"/>
    <lineage>
        <taxon>Eukaryota</taxon>
        <taxon>Viridiplantae</taxon>
        <taxon>Streptophyta</taxon>
        <taxon>Embryophyta</taxon>
        <taxon>Tracheophyta</taxon>
        <taxon>Spermatophyta</taxon>
        <taxon>Magnoliopsida</taxon>
        <taxon>eudicotyledons</taxon>
        <taxon>Gunneridae</taxon>
        <taxon>Pentapetalae</taxon>
        <taxon>asterids</taxon>
        <taxon>lamiids</taxon>
        <taxon>Solanales</taxon>
        <taxon>Convolvulaceae</taxon>
        <taxon>Cuscuteae</taxon>
        <taxon>Cuscuta</taxon>
        <taxon>Cuscuta subgen. Grammica</taxon>
        <taxon>Cuscuta sect. Cleistogrammica</taxon>
    </lineage>
</organism>
<proteinExistence type="predicted"/>
<dbReference type="Proteomes" id="UP000595140">
    <property type="component" value="Unassembled WGS sequence"/>
</dbReference>
<feature type="region of interest" description="Disordered" evidence="1">
    <location>
        <begin position="1"/>
        <end position="33"/>
    </location>
</feature>
<dbReference type="Pfam" id="PF20167">
    <property type="entry name" value="Transposase_32"/>
    <property type="match status" value="1"/>
</dbReference>
<gene>
    <name evidence="3" type="ORF">CCAM_LOCUS5739</name>
</gene>
<evidence type="ECO:0000259" key="2">
    <source>
        <dbReference type="Pfam" id="PF20167"/>
    </source>
</evidence>
<dbReference type="AlphaFoldDB" id="A0A484KDS5"/>
<feature type="domain" description="Putative plant transposon protein" evidence="2">
    <location>
        <begin position="84"/>
        <end position="259"/>
    </location>
</feature>
<evidence type="ECO:0000313" key="4">
    <source>
        <dbReference type="Proteomes" id="UP000595140"/>
    </source>
</evidence>
<accession>A0A484KDS5</accession>
<evidence type="ECO:0000313" key="3">
    <source>
        <dbReference type="EMBL" id="VFQ63963.1"/>
    </source>
</evidence>
<evidence type="ECO:0000256" key="1">
    <source>
        <dbReference type="SAM" id="MobiDB-lite"/>
    </source>
</evidence>
<sequence length="395" mass="44608">MCEETPPSTKKTRTSTTSSPTISKPKRNKDLNHHSWKSCNSVFISSTAKSYFPVIMKKNILPQQNIDLEDFALKTTLIPLLDARNLLKSVTLPGSYVKQVIHEFYCNLNEDFVNPAAASFEIVFVRGKLYTFSSTAINKFLGLDDDQDALVSEATMWKELTHGARKSQHPTNKVPSSILNSSYSILLKVVACHWLATSHTNTVTKAMGMLLYKIKNNVPANFGKLLVAQIAEFGKHNYKQNDNGLPFLVLIFQMLVSQGFTKKDAEQEEPLEPLLQIDNRHFDGKHYNDMETVVHQATHGVQGVIKFLKHKMQQNKEALLLVDQQRRTLEEECRNLIWLHEHATHSAQAEGVPSSSGVRFYSVFCTSLDQYVLSSWIGSVESCHVMVSRRILVLA</sequence>
<reference evidence="3 4" key="1">
    <citation type="submission" date="2018-04" db="EMBL/GenBank/DDBJ databases">
        <authorList>
            <person name="Vogel A."/>
        </authorList>
    </citation>
    <scope>NUCLEOTIDE SEQUENCE [LARGE SCALE GENOMIC DNA]</scope>
</reference>
<dbReference type="OrthoDB" id="1432796at2759"/>
<feature type="compositionally biased region" description="Low complexity" evidence="1">
    <location>
        <begin position="1"/>
        <end position="23"/>
    </location>
</feature>
<protein>
    <recommendedName>
        <fullName evidence="2">Putative plant transposon protein domain-containing protein</fullName>
    </recommendedName>
</protein>
<dbReference type="EMBL" id="OOIL02000347">
    <property type="protein sequence ID" value="VFQ63963.1"/>
    <property type="molecule type" value="Genomic_DNA"/>
</dbReference>